<evidence type="ECO:0000259" key="2">
    <source>
        <dbReference type="Pfam" id="PF01105"/>
    </source>
</evidence>
<organism evidence="3 4">
    <name type="scientific">Ichthyophthirius multifiliis</name>
    <name type="common">White spot disease agent</name>
    <name type="synonym">Ich</name>
    <dbReference type="NCBI Taxonomy" id="5932"/>
    <lineage>
        <taxon>Eukaryota</taxon>
        <taxon>Sar</taxon>
        <taxon>Alveolata</taxon>
        <taxon>Ciliophora</taxon>
        <taxon>Intramacronucleata</taxon>
        <taxon>Oligohymenophorea</taxon>
        <taxon>Hymenostomatida</taxon>
        <taxon>Ophryoglenina</taxon>
        <taxon>Ichthyophthirius</taxon>
    </lineage>
</organism>
<feature type="transmembrane region" description="Helical" evidence="1">
    <location>
        <begin position="87"/>
        <end position="108"/>
    </location>
</feature>
<keyword evidence="4" id="KW-1185">Reference proteome</keyword>
<evidence type="ECO:0000256" key="1">
    <source>
        <dbReference type="SAM" id="Phobius"/>
    </source>
</evidence>
<sequence>MKFQVMMLKISKQYLNSISKLVSFEFQKSSQVKFVGDKDIQQTETLFDEAEQGLQYIYQELHHQSIREKTHKQLIVSTENKLSICSFIKIIVLICVFGVQLYAILSWFKDGNYKPVVQVKN</sequence>
<keyword evidence="1" id="KW-0812">Transmembrane</keyword>
<dbReference type="AlphaFoldDB" id="G0QQ29"/>
<dbReference type="InterPro" id="IPR009038">
    <property type="entry name" value="GOLD_dom"/>
</dbReference>
<dbReference type="OMA" id="TESKVKW"/>
<accession>G0QQ29</accession>
<dbReference type="RefSeq" id="XP_004036657.1">
    <property type="nucleotide sequence ID" value="XM_004036609.1"/>
</dbReference>
<protein>
    <recommendedName>
        <fullName evidence="2">GOLD domain-containing protein</fullName>
    </recommendedName>
</protein>
<keyword evidence="1" id="KW-1133">Transmembrane helix</keyword>
<reference evidence="3 4" key="1">
    <citation type="submission" date="2011-07" db="EMBL/GenBank/DDBJ databases">
        <authorList>
            <person name="Coyne R."/>
            <person name="Brami D."/>
            <person name="Johnson J."/>
            <person name="Hostetler J."/>
            <person name="Hannick L."/>
            <person name="Clark T."/>
            <person name="Cassidy-Hanley D."/>
            <person name="Inman J."/>
        </authorList>
    </citation>
    <scope>NUCLEOTIDE SEQUENCE [LARGE SCALE GENOMIC DNA]</scope>
    <source>
        <strain evidence="3 4">G5</strain>
    </source>
</reference>
<name>G0QQ29_ICHMU</name>
<dbReference type="EMBL" id="GL983607">
    <property type="protein sequence ID" value="EGR32671.1"/>
    <property type="molecule type" value="Genomic_DNA"/>
</dbReference>
<dbReference type="GeneID" id="14908841"/>
<evidence type="ECO:0000313" key="3">
    <source>
        <dbReference type="EMBL" id="EGR32671.1"/>
    </source>
</evidence>
<dbReference type="Pfam" id="PF01105">
    <property type="entry name" value="EMP24_GP25L"/>
    <property type="match status" value="1"/>
</dbReference>
<keyword evidence="1" id="KW-0472">Membrane</keyword>
<proteinExistence type="predicted"/>
<evidence type="ECO:0000313" key="4">
    <source>
        <dbReference type="Proteomes" id="UP000008983"/>
    </source>
</evidence>
<dbReference type="InParanoid" id="G0QQ29"/>
<feature type="domain" description="GOLD" evidence="2">
    <location>
        <begin position="18"/>
        <end position="109"/>
    </location>
</feature>
<dbReference type="Proteomes" id="UP000008983">
    <property type="component" value="Unassembled WGS sequence"/>
</dbReference>
<gene>
    <name evidence="3" type="ORF">IMG5_074790</name>
</gene>